<accession>A0ABS8EQB1</accession>
<evidence type="ECO:0000313" key="1">
    <source>
        <dbReference type="EMBL" id="MCC1485418.1"/>
    </source>
</evidence>
<protein>
    <submittedName>
        <fullName evidence="1">DUF2652 domain-containing protein</fullName>
    </submittedName>
</protein>
<comment type="caution">
    <text evidence="1">The sequence shown here is derived from an EMBL/GenBank/DDBJ whole genome shotgun (WGS) entry which is preliminary data.</text>
</comment>
<evidence type="ECO:0000313" key="2">
    <source>
        <dbReference type="Proteomes" id="UP000778797"/>
    </source>
</evidence>
<proteinExistence type="predicted"/>
<keyword evidence="2" id="KW-1185">Reference proteome</keyword>
<dbReference type="InterPro" id="IPR020503">
    <property type="entry name" value="Uncharacterised_Rv2561"/>
</dbReference>
<dbReference type="EMBL" id="JAFMPT010000022">
    <property type="protein sequence ID" value="MCC1485418.1"/>
    <property type="molecule type" value="Genomic_DNA"/>
</dbReference>
<dbReference type="RefSeq" id="WP_227477910.1">
    <property type="nucleotide sequence ID" value="NZ_JAFMPT010000022.1"/>
</dbReference>
<reference evidence="2" key="1">
    <citation type="submission" date="2021-03" db="EMBL/GenBank/DDBJ databases">
        <title>Genome of Cognatishimia sp. F0-27.</title>
        <authorList>
            <person name="Ping X."/>
        </authorList>
    </citation>
    <scope>NUCLEOTIDE SEQUENCE [LARGE SCALE GENOMIC DNA]</scope>
    <source>
        <strain evidence="2">E313</strain>
    </source>
</reference>
<dbReference type="Pfam" id="PF10851">
    <property type="entry name" value="DUF2652"/>
    <property type="match status" value="1"/>
</dbReference>
<sequence>MKKSALYFMPDISGFTNFVQSTDIEHSKHIVSELLEKLIDSDIIGLQIAEIEGDALFMYTLNIPSFSTIIAQSQKMLEAFTYEIEKYETQRICQCGACMSASNLKLKFVVHYGEIAFMRVKHIVKPYGTDVIKTHRLLKNSIPSNQYLLISSELAEFYKINFDEELAFEESKEEYDLGLAKYFYKNFIKPKIETPKLANQLTQKPKTPPNLEYSTILNAKIVNAFNIITDFSMRALWYKLVDKLLYDELRINRIGMRHNCISGSSIYKVDTLGSKEDNGQLVYGEKTEDIEYLKTYSYYMSLNSISPNEIHLQAEVFFDFSTEEIRIQNQVQNMIKNAWQDSFERLSKLISHMRIEAIENEFKIN</sequence>
<dbReference type="Proteomes" id="UP000778797">
    <property type="component" value="Unassembled WGS sequence"/>
</dbReference>
<gene>
    <name evidence="1" type="ORF">J1C55_12505</name>
</gene>
<organism evidence="1 2">
    <name type="scientific">Winogradskyella immobilis</name>
    <dbReference type="NCBI Taxonomy" id="2816852"/>
    <lineage>
        <taxon>Bacteria</taxon>
        <taxon>Pseudomonadati</taxon>
        <taxon>Bacteroidota</taxon>
        <taxon>Flavobacteriia</taxon>
        <taxon>Flavobacteriales</taxon>
        <taxon>Flavobacteriaceae</taxon>
        <taxon>Winogradskyella</taxon>
    </lineage>
</organism>
<reference evidence="2" key="2">
    <citation type="submission" date="2023-07" db="EMBL/GenBank/DDBJ databases">
        <title>Genome of Winogradskyella sp. E313.</title>
        <authorList>
            <person name="Zhou Y."/>
        </authorList>
    </citation>
    <scope>NUCLEOTIDE SEQUENCE [LARGE SCALE GENOMIC DNA]</scope>
    <source>
        <strain evidence="2">E313</strain>
    </source>
</reference>
<name>A0ABS8EQB1_9FLAO</name>